<organism evidence="1 2">
    <name type="scientific">Micromonospora chaiyaphumensis</name>
    <dbReference type="NCBI Taxonomy" id="307119"/>
    <lineage>
        <taxon>Bacteria</taxon>
        <taxon>Bacillati</taxon>
        <taxon>Actinomycetota</taxon>
        <taxon>Actinomycetes</taxon>
        <taxon>Micromonosporales</taxon>
        <taxon>Micromonosporaceae</taxon>
        <taxon>Micromonospora</taxon>
    </lineage>
</organism>
<sequence length="108" mass="11714">MSGPAGWAADTEQIRAHAAYVEGLRARFEAVRGASAHIARDDQAYGLLCGWISAILEDRHTRQDELVAYVDENLKLVADGLRRTADGYDGVDGEAASSLDAISRRLRA</sequence>
<dbReference type="Pfam" id="PF10824">
    <property type="entry name" value="T7SS_ESX_EspC"/>
    <property type="match status" value="1"/>
</dbReference>
<evidence type="ECO:0000313" key="1">
    <source>
        <dbReference type="EMBL" id="SCE72990.1"/>
    </source>
</evidence>
<dbReference type="AlphaFoldDB" id="A0A1C4UMX5"/>
<accession>A0A1C4UMX5</accession>
<reference evidence="2" key="1">
    <citation type="submission" date="2016-06" db="EMBL/GenBank/DDBJ databases">
        <authorList>
            <person name="Varghese N."/>
            <person name="Submissions Spin"/>
        </authorList>
    </citation>
    <scope>NUCLEOTIDE SEQUENCE [LARGE SCALE GENOMIC DNA]</scope>
    <source>
        <strain evidence="2">DSM 45246</strain>
    </source>
</reference>
<dbReference type="RefSeq" id="WP_091259148.1">
    <property type="nucleotide sequence ID" value="NZ_FMCS01000001.1"/>
</dbReference>
<name>A0A1C4UMX5_9ACTN</name>
<proteinExistence type="predicted"/>
<dbReference type="Proteomes" id="UP000199629">
    <property type="component" value="Unassembled WGS sequence"/>
</dbReference>
<gene>
    <name evidence="1" type="ORF">GA0070214_101848</name>
</gene>
<protein>
    <submittedName>
        <fullName evidence="1">Excreted virulence factor EspC, type VII ESX diderm</fullName>
    </submittedName>
</protein>
<dbReference type="EMBL" id="FMCS01000001">
    <property type="protein sequence ID" value="SCE72990.1"/>
    <property type="molecule type" value="Genomic_DNA"/>
</dbReference>
<dbReference type="InterPro" id="IPR022536">
    <property type="entry name" value="EspC"/>
</dbReference>
<keyword evidence="2" id="KW-1185">Reference proteome</keyword>
<dbReference type="GO" id="GO:0009306">
    <property type="term" value="P:protein secretion"/>
    <property type="evidence" value="ECO:0007669"/>
    <property type="project" value="InterPro"/>
</dbReference>
<evidence type="ECO:0000313" key="2">
    <source>
        <dbReference type="Proteomes" id="UP000199629"/>
    </source>
</evidence>